<keyword evidence="1" id="KW-0418">Kinase</keyword>
<dbReference type="EMBL" id="CM039171">
    <property type="protein sequence ID" value="KAH9798084.1"/>
    <property type="molecule type" value="Genomic_DNA"/>
</dbReference>
<name>A0ACB8NJP4_CITSI</name>
<protein>
    <submittedName>
        <fullName evidence="1">Serine/threonine/tyrosine-protein kinase HT1</fullName>
    </submittedName>
</protein>
<sequence length="381" mass="43174">MATSCFNAFRLRKSKSKRVSVPSSSKSQLNSDMENLEKKRFDSLESWSMILDSENVETWEVSKEDQEEWTADLSQLFIGNKFASGAHSRIYRGIYKQRAVAVKMVRIPNQIEETRAKLEQQFKSEVALLSRLFHPNIVQISEPSSLQFIAACKKPPVYCIITEYMSQGTLRMYLNKKEPYSLSTETVLRLALDISRGMEYLHSQGVIHRDLKSNNLLLNDDMRVKVADFGTSCLETQCRETKGNMGTYRWMAPEMIKEKPYTRKVDVYSFGIVLWELTTALLPFQGMTPVQAAFAVAEKNERPPLPASCQPALAHLIRRCWAANPSKRPDFSDIVSALEKYDECAKEGLPLTSHSGLVSRNLILERLKGCVSMGSSVPVHA</sequence>
<evidence type="ECO:0000313" key="1">
    <source>
        <dbReference type="EMBL" id="KAH9798084.1"/>
    </source>
</evidence>
<reference evidence="2" key="1">
    <citation type="journal article" date="2023" name="Hortic. Res.">
        <title>A chromosome-level phased genome enabling allele-level studies in sweet orange: a case study on citrus Huanglongbing tolerance.</title>
        <authorList>
            <person name="Wu B."/>
            <person name="Yu Q."/>
            <person name="Deng Z."/>
            <person name="Duan Y."/>
            <person name="Luo F."/>
            <person name="Gmitter F. Jr."/>
        </authorList>
    </citation>
    <scope>NUCLEOTIDE SEQUENCE [LARGE SCALE GENOMIC DNA]</scope>
    <source>
        <strain evidence="2">cv. Valencia</strain>
    </source>
</reference>
<comment type="caution">
    <text evidence="1">The sequence shown here is derived from an EMBL/GenBank/DDBJ whole genome shotgun (WGS) entry which is preliminary data.</text>
</comment>
<keyword evidence="1" id="KW-0808">Transferase</keyword>
<organism evidence="1 2">
    <name type="scientific">Citrus sinensis</name>
    <name type="common">Sweet orange</name>
    <name type="synonym">Citrus aurantium var. sinensis</name>
    <dbReference type="NCBI Taxonomy" id="2711"/>
    <lineage>
        <taxon>Eukaryota</taxon>
        <taxon>Viridiplantae</taxon>
        <taxon>Streptophyta</taxon>
        <taxon>Embryophyta</taxon>
        <taxon>Tracheophyta</taxon>
        <taxon>Spermatophyta</taxon>
        <taxon>Magnoliopsida</taxon>
        <taxon>eudicotyledons</taxon>
        <taxon>Gunneridae</taxon>
        <taxon>Pentapetalae</taxon>
        <taxon>rosids</taxon>
        <taxon>malvids</taxon>
        <taxon>Sapindales</taxon>
        <taxon>Rutaceae</taxon>
        <taxon>Aurantioideae</taxon>
        <taxon>Citrus</taxon>
    </lineage>
</organism>
<dbReference type="Proteomes" id="UP000829398">
    <property type="component" value="Chromosome 2"/>
</dbReference>
<proteinExistence type="predicted"/>
<accession>A0ACB8NJP4</accession>
<keyword evidence="2" id="KW-1185">Reference proteome</keyword>
<gene>
    <name evidence="1" type="ORF">KPL71_006080</name>
</gene>
<evidence type="ECO:0000313" key="2">
    <source>
        <dbReference type="Proteomes" id="UP000829398"/>
    </source>
</evidence>